<feature type="domain" description="Glycoside hydrolase family 31 N-terminal" evidence="4">
    <location>
        <begin position="52"/>
        <end position="209"/>
    </location>
</feature>
<dbReference type="Proteomes" id="UP001419910">
    <property type="component" value="Unassembled WGS sequence"/>
</dbReference>
<keyword evidence="2" id="KW-0732">Signal</keyword>
<dbReference type="InterPro" id="IPR051816">
    <property type="entry name" value="Glycosyl_Hydrolase_31"/>
</dbReference>
<protein>
    <submittedName>
        <fullName evidence="5">TIM-barrel domain-containing protein</fullName>
    </submittedName>
</protein>
<dbReference type="PANTHER" id="PTHR43863">
    <property type="entry name" value="HYDROLASE, PUTATIVE (AFU_ORTHOLOGUE AFUA_1G03140)-RELATED"/>
    <property type="match status" value="1"/>
</dbReference>
<feature type="signal peptide" evidence="2">
    <location>
        <begin position="1"/>
        <end position="36"/>
    </location>
</feature>
<dbReference type="InterPro" id="IPR000322">
    <property type="entry name" value="Glyco_hydro_31_TIM"/>
</dbReference>
<organism evidence="5 6">
    <name type="scientific">Sphingomonas oligophenolica</name>
    <dbReference type="NCBI Taxonomy" id="301154"/>
    <lineage>
        <taxon>Bacteria</taxon>
        <taxon>Pseudomonadati</taxon>
        <taxon>Pseudomonadota</taxon>
        <taxon>Alphaproteobacteria</taxon>
        <taxon>Sphingomonadales</taxon>
        <taxon>Sphingomonadaceae</taxon>
        <taxon>Sphingomonas</taxon>
    </lineage>
</organism>
<dbReference type="PROSITE" id="PS51318">
    <property type="entry name" value="TAT"/>
    <property type="match status" value="1"/>
</dbReference>
<dbReference type="InterPro" id="IPR025887">
    <property type="entry name" value="Glyco_hydro_31_N_dom"/>
</dbReference>
<feature type="chain" id="PRO_5045531454" evidence="2">
    <location>
        <begin position="37"/>
        <end position="438"/>
    </location>
</feature>
<dbReference type="EMBL" id="JBDIME010000003">
    <property type="protein sequence ID" value="MEN2789176.1"/>
    <property type="molecule type" value="Genomic_DNA"/>
</dbReference>
<accession>A0ABU9Y036</accession>
<dbReference type="Pfam" id="PF01055">
    <property type="entry name" value="Glyco_hydro_31_2nd"/>
    <property type="match status" value="1"/>
</dbReference>
<keyword evidence="1" id="KW-0378">Hydrolase</keyword>
<dbReference type="InterPro" id="IPR006311">
    <property type="entry name" value="TAT_signal"/>
</dbReference>
<gene>
    <name evidence="5" type="ORF">ABC974_06030</name>
</gene>
<evidence type="ECO:0000256" key="1">
    <source>
        <dbReference type="RuleBase" id="RU361185"/>
    </source>
</evidence>
<keyword evidence="6" id="KW-1185">Reference proteome</keyword>
<evidence type="ECO:0000259" key="4">
    <source>
        <dbReference type="Pfam" id="PF13802"/>
    </source>
</evidence>
<evidence type="ECO:0000256" key="2">
    <source>
        <dbReference type="SAM" id="SignalP"/>
    </source>
</evidence>
<feature type="domain" description="Glycoside hydrolase family 31 TIM barrel" evidence="3">
    <location>
        <begin position="365"/>
        <end position="424"/>
    </location>
</feature>
<evidence type="ECO:0000259" key="3">
    <source>
        <dbReference type="Pfam" id="PF01055"/>
    </source>
</evidence>
<dbReference type="RefSeq" id="WP_343891831.1">
    <property type="nucleotide sequence ID" value="NZ_BAAAEH010000047.1"/>
</dbReference>
<name>A0ABU9Y036_9SPHN</name>
<evidence type="ECO:0000313" key="6">
    <source>
        <dbReference type="Proteomes" id="UP001419910"/>
    </source>
</evidence>
<reference evidence="5 6" key="1">
    <citation type="submission" date="2024-05" db="EMBL/GenBank/DDBJ databases">
        <authorList>
            <person name="Liu Q."/>
            <person name="Xin Y.-H."/>
        </authorList>
    </citation>
    <scope>NUCLEOTIDE SEQUENCE [LARGE SCALE GENOMIC DNA]</scope>
    <source>
        <strain evidence="5 6">CGMCC 1.10181</strain>
    </source>
</reference>
<dbReference type="PANTHER" id="PTHR43863:SF2">
    <property type="entry name" value="MALTASE-GLUCOAMYLASE"/>
    <property type="match status" value="1"/>
</dbReference>
<keyword evidence="1" id="KW-0326">Glycosidase</keyword>
<dbReference type="Gene3D" id="3.20.20.80">
    <property type="entry name" value="Glycosidases"/>
    <property type="match status" value="1"/>
</dbReference>
<sequence length="438" mass="47803">MTHPDGRTGQFSRRQALMAGAAVICAATLTSSGAGAAAIVPDLVIPLAGGVIEIVALSDRAVRVRFTERARLRPPESSILKPIVRRPGVRQEDRDGVTRLSLPKLTCEWSAQSGCLSFFDAAGRLLLREAAGTRTLVPATLGSERVFAVSQGFESPAGERLFGTGCFQDGHLDLRGLPRRLTQVNTQISLPFLLSSRGYGLLWHNSGMSELNPPGAIIALRKAATGERAAADVTTSAGNARVARQEASFEARFTLERDGRYAFLLDVGKKMASRHHVEIDGRVLEDHANLWLPPTTSFLTDLKAGEHQVRVIANADDAPTLAFGPLEDRTVWRSPVADAIDYVVIAGPTAAEIMAGYRDLIGPAPMMPVWALGYLHCRERFHSSDEILATAREFRARRLPVDMMVQDWQYWGKYGWNAMRFDEDQSRSSRAGEGSARA</sequence>
<dbReference type="Gene3D" id="2.60.40.1760">
    <property type="entry name" value="glycosyl hydrolase (family 31)"/>
    <property type="match status" value="1"/>
</dbReference>
<comment type="caution">
    <text evidence="5">The sequence shown here is derived from an EMBL/GenBank/DDBJ whole genome shotgun (WGS) entry which is preliminary data.</text>
</comment>
<dbReference type="SUPFAM" id="SSF74650">
    <property type="entry name" value="Galactose mutarotase-like"/>
    <property type="match status" value="1"/>
</dbReference>
<dbReference type="InterPro" id="IPR011013">
    <property type="entry name" value="Gal_mutarotase_sf_dom"/>
</dbReference>
<dbReference type="CDD" id="cd14752">
    <property type="entry name" value="GH31_N"/>
    <property type="match status" value="1"/>
</dbReference>
<proteinExistence type="inferred from homology"/>
<evidence type="ECO:0000313" key="5">
    <source>
        <dbReference type="EMBL" id="MEN2789176.1"/>
    </source>
</evidence>
<comment type="similarity">
    <text evidence="1">Belongs to the glycosyl hydrolase 31 family.</text>
</comment>
<dbReference type="Pfam" id="PF13802">
    <property type="entry name" value="Gal_mutarotas_2"/>
    <property type="match status" value="1"/>
</dbReference>